<dbReference type="OrthoDB" id="5407466at2"/>
<keyword evidence="4" id="KW-1185">Reference proteome</keyword>
<dbReference type="GO" id="GO:0003677">
    <property type="term" value="F:DNA binding"/>
    <property type="evidence" value="ECO:0007669"/>
    <property type="project" value="InterPro"/>
</dbReference>
<proteinExistence type="predicted"/>
<protein>
    <submittedName>
        <fullName evidence="3">Uncharacterized protein</fullName>
    </submittedName>
</protein>
<evidence type="ECO:0000313" key="3">
    <source>
        <dbReference type="EMBL" id="ASJ70340.1"/>
    </source>
</evidence>
<name>A0A2Z2NN85_9GAMM</name>
<dbReference type="EMBL" id="CP018632">
    <property type="protein sequence ID" value="ASJ70340.1"/>
    <property type="molecule type" value="Genomic_DNA"/>
</dbReference>
<evidence type="ECO:0000259" key="2">
    <source>
        <dbReference type="Pfam" id="PF05598"/>
    </source>
</evidence>
<gene>
    <name evidence="3" type="ORF">IMCC3135_01090</name>
</gene>
<evidence type="ECO:0000313" key="4">
    <source>
        <dbReference type="Proteomes" id="UP000250079"/>
    </source>
</evidence>
<dbReference type="AlphaFoldDB" id="A0A2Z2NN85"/>
<dbReference type="Proteomes" id="UP000250079">
    <property type="component" value="Chromosome"/>
</dbReference>
<dbReference type="Pfam" id="PF01609">
    <property type="entry name" value="DDE_Tnp_1"/>
    <property type="match status" value="1"/>
</dbReference>
<organism evidence="3 4">
    <name type="scientific">Granulosicoccus antarcticus IMCC3135</name>
    <dbReference type="NCBI Taxonomy" id="1192854"/>
    <lineage>
        <taxon>Bacteria</taxon>
        <taxon>Pseudomonadati</taxon>
        <taxon>Pseudomonadota</taxon>
        <taxon>Gammaproteobacteria</taxon>
        <taxon>Chromatiales</taxon>
        <taxon>Granulosicoccaceae</taxon>
        <taxon>Granulosicoccus</taxon>
    </lineage>
</organism>
<dbReference type="GO" id="GO:0004803">
    <property type="term" value="F:transposase activity"/>
    <property type="evidence" value="ECO:0007669"/>
    <property type="project" value="InterPro"/>
</dbReference>
<sequence length="448" mass="50585">MRIQRTVNTSIFESFSEHEIGLELKAISAFLDRHVEVLDWIAADLRVKAVQKTGRVGLPVECVVRCALLKQMRQLSYHELSFHLCDSASFQAFARLPMGWFPKKSALQDTISRITPETWERINHCVLQEAQLEKVENARKIRIDSTVTESDIHEPTDSSLLFDSVRVMTRLLKAVGKLPGKPVIEFVNHQRRAKRRAHQIFNTKGITEKVPLYADLIQVTSVTLANLEKAEMAVSLSCTDIHKKANWQAEVARFKPCIQRVIDQTQRRVFNGEKVPAQEKIFSIFEAHTDIVIKGARDIEYGHKLNLSSGKSGLILDVVIEEGNPADTDRLLPMLKRHVTLFDQPPRQVAADGGYASGANLEAVKAMGVTDMAFNKKRGLSIADMAKSAWVYRQLKNFRAGIEAGISCLKRAYGLTRCTWKGLQHYRSFVWSSVVSHNLTVMARLRPV</sequence>
<feature type="domain" description="Transposase IS4-like" evidence="1">
    <location>
        <begin position="309"/>
        <end position="439"/>
    </location>
</feature>
<accession>A0A2Z2NN85</accession>
<dbReference type="RefSeq" id="WP_088921623.1">
    <property type="nucleotide sequence ID" value="NZ_CP018632.1"/>
</dbReference>
<feature type="domain" description="Transposase InsH N-terminal" evidence="2">
    <location>
        <begin position="29"/>
        <end position="99"/>
    </location>
</feature>
<dbReference type="InterPro" id="IPR002559">
    <property type="entry name" value="Transposase_11"/>
</dbReference>
<dbReference type="PANTHER" id="PTHR33803">
    <property type="entry name" value="IS1478 TRANSPOSASE"/>
    <property type="match status" value="1"/>
</dbReference>
<dbReference type="KEGG" id="gai:IMCC3135_01090"/>
<dbReference type="NCBIfam" id="NF033593">
    <property type="entry name" value="transpos_ISNCY_1"/>
    <property type="match status" value="1"/>
</dbReference>
<dbReference type="Pfam" id="PF05598">
    <property type="entry name" value="DUF772"/>
    <property type="match status" value="1"/>
</dbReference>
<dbReference type="GO" id="GO:0006313">
    <property type="term" value="P:DNA transposition"/>
    <property type="evidence" value="ECO:0007669"/>
    <property type="project" value="InterPro"/>
</dbReference>
<reference evidence="3 4" key="1">
    <citation type="submission" date="2016-12" db="EMBL/GenBank/DDBJ databases">
        <authorList>
            <person name="Song W.-J."/>
            <person name="Kurnit D.M."/>
        </authorList>
    </citation>
    <scope>NUCLEOTIDE SEQUENCE [LARGE SCALE GENOMIC DNA]</scope>
    <source>
        <strain evidence="3 4">IMCC3135</strain>
    </source>
</reference>
<evidence type="ECO:0000259" key="1">
    <source>
        <dbReference type="Pfam" id="PF01609"/>
    </source>
</evidence>
<dbReference type="InterPro" id="IPR008490">
    <property type="entry name" value="Transposase_InsH_N"/>
</dbReference>
<dbReference type="PANTHER" id="PTHR33803:SF3">
    <property type="entry name" value="BLL1974 PROTEIN"/>
    <property type="match status" value="1"/>
</dbReference>